<comment type="subcellular location">
    <subcellularLocation>
        <location evidence="1">Cell membrane</location>
        <topology evidence="1">Multi-pass membrane protein</topology>
    </subcellularLocation>
</comment>
<dbReference type="SUPFAM" id="SSF52540">
    <property type="entry name" value="P-loop containing nucleoside triphosphate hydrolases"/>
    <property type="match status" value="1"/>
</dbReference>
<organism evidence="8 9">
    <name type="scientific">Microvirga tunisiensis</name>
    <dbReference type="NCBI Taxonomy" id="2108360"/>
    <lineage>
        <taxon>Bacteria</taxon>
        <taxon>Pseudomonadati</taxon>
        <taxon>Pseudomonadota</taxon>
        <taxon>Alphaproteobacteria</taxon>
        <taxon>Hyphomicrobiales</taxon>
        <taxon>Methylobacteriaceae</taxon>
        <taxon>Microvirga</taxon>
    </lineage>
</organism>
<dbReference type="GO" id="GO:0005886">
    <property type="term" value="C:plasma membrane"/>
    <property type="evidence" value="ECO:0007669"/>
    <property type="project" value="UniProtKB-SubCell"/>
</dbReference>
<dbReference type="Pfam" id="PF02534">
    <property type="entry name" value="T4SS-DNA_transf"/>
    <property type="match status" value="1"/>
</dbReference>
<dbReference type="CDD" id="cd01127">
    <property type="entry name" value="TrwB_TraG_TraD_VirD4"/>
    <property type="match status" value="1"/>
</dbReference>
<protein>
    <submittedName>
        <fullName evidence="8">Type IV secretory system conjugative DNA transfer family protein</fullName>
    </submittedName>
</protein>
<dbReference type="InterPro" id="IPR051539">
    <property type="entry name" value="T4SS-coupling_protein"/>
</dbReference>
<dbReference type="Gene3D" id="3.40.50.300">
    <property type="entry name" value="P-loop containing nucleotide triphosphate hydrolases"/>
    <property type="match status" value="1"/>
</dbReference>
<evidence type="ECO:0000256" key="3">
    <source>
        <dbReference type="ARBA" id="ARBA00022475"/>
    </source>
</evidence>
<evidence type="ECO:0000313" key="8">
    <source>
        <dbReference type="EMBL" id="MPR27046.1"/>
    </source>
</evidence>
<evidence type="ECO:0000256" key="4">
    <source>
        <dbReference type="ARBA" id="ARBA00022692"/>
    </source>
</evidence>
<dbReference type="InterPro" id="IPR027417">
    <property type="entry name" value="P-loop_NTPase"/>
</dbReference>
<evidence type="ECO:0000256" key="2">
    <source>
        <dbReference type="ARBA" id="ARBA00008806"/>
    </source>
</evidence>
<sequence length="700" mass="76720">MKWKRGLFVTIGALAVGAPLALSGTFFLWSFNYAAATYLLSRQTAMWKAVVLDGHWRAAFDQVDVYWGHPMVMKLVTVSLIALFCEIVLLVVIGALLHFQPWKVKPPKGSARIATESDLEEAALLDGEPGYSILLGSYKGRKVRYSGDSHIYVNGPTRSGKGVGFVLTNGLEWRGSLIALDVKKEMWQEVGPARLAMGQEVFLFSPGSAESHCWNPLDSVSDWPRRATEIENIANTLIPSPDRGDAYWTATARSIFAGLLGYILDSKRMEGRRTIRSVVRLFSTGKDLAGLMKQILQDEPNLHPYVADKFRQHMSRDPEQRPSFEAHIMTALNAWNGELMAAATSRSDFDIAQLRRKPFTVFIGTPAGDLGTAEALIRLFIQQVHDVLMRALPGKDEPHKLLMMLDEFYQFGRLPEIVDKTPLVAGYGFKIAIIAQNIPQLDARYGKPIRDMLLGNMDVKLNIAVGDKATADYVSEEFGRHYVLREGWSSSPGRGGMGLGSNTRSGRFEAEPLISSDAIRRFDNRKSLLLVRGHNGAVLDKLHFFLDQDLIAARTRVAHFGEALNVPVLEPLNEGPLFEQAPVAVTAAPEPDIVTPAIAVPEPAAEIAPPAAAPTPEPYLVQALEPAAVDAVGPTSADEDEEESFSLDLPAFDGLKKLLNQADAVAKTHPAVARLKKLVEEDANAGLVEPGTDLSAFIRA</sequence>
<name>A0A5N7MSR2_9HYPH</name>
<evidence type="ECO:0000256" key="6">
    <source>
        <dbReference type="ARBA" id="ARBA00023136"/>
    </source>
</evidence>
<evidence type="ECO:0000256" key="5">
    <source>
        <dbReference type="ARBA" id="ARBA00022989"/>
    </source>
</evidence>
<dbReference type="PANTHER" id="PTHR37937:SF1">
    <property type="entry name" value="CONJUGATIVE TRANSFER: DNA TRANSPORT"/>
    <property type="match status" value="1"/>
</dbReference>
<gene>
    <name evidence="8" type="ORF">FS320_17945</name>
</gene>
<dbReference type="Proteomes" id="UP000403266">
    <property type="component" value="Unassembled WGS sequence"/>
</dbReference>
<comment type="similarity">
    <text evidence="2">Belongs to the VirD4/TraG family.</text>
</comment>
<keyword evidence="5 7" id="KW-1133">Transmembrane helix</keyword>
<dbReference type="InterPro" id="IPR003688">
    <property type="entry name" value="TraG/VirD4"/>
</dbReference>
<accession>A0A5N7MSR2</accession>
<dbReference type="AlphaFoldDB" id="A0A5N7MSR2"/>
<evidence type="ECO:0000256" key="1">
    <source>
        <dbReference type="ARBA" id="ARBA00004651"/>
    </source>
</evidence>
<dbReference type="EMBL" id="VOSK01000070">
    <property type="protein sequence ID" value="MPR27046.1"/>
    <property type="molecule type" value="Genomic_DNA"/>
</dbReference>
<dbReference type="Gene3D" id="1.10.8.80">
    <property type="entry name" value="Magnesium chelatase subunit I, C-Terminal domain"/>
    <property type="match status" value="1"/>
</dbReference>
<feature type="transmembrane region" description="Helical" evidence="7">
    <location>
        <begin position="75"/>
        <end position="99"/>
    </location>
</feature>
<reference evidence="8 9" key="1">
    <citation type="journal article" date="2019" name="Syst. Appl. Microbiol.">
        <title>Microvirga tunisiensis sp. nov., a root nodule symbiotic bacterium isolated from Lupinus micranthus and L. luteus grown in Northern Tunisia.</title>
        <authorList>
            <person name="Msaddak A."/>
            <person name="Rejili M."/>
            <person name="Duran D."/>
            <person name="Mars M."/>
            <person name="Palacios J.M."/>
            <person name="Ruiz-Argueso T."/>
            <person name="Rey L."/>
            <person name="Imperial J."/>
        </authorList>
    </citation>
    <scope>NUCLEOTIDE SEQUENCE [LARGE SCALE GENOMIC DNA]</scope>
    <source>
        <strain evidence="8 9">Lmie10</strain>
    </source>
</reference>
<dbReference type="PANTHER" id="PTHR37937">
    <property type="entry name" value="CONJUGATIVE TRANSFER: DNA TRANSPORT"/>
    <property type="match status" value="1"/>
</dbReference>
<keyword evidence="9" id="KW-1185">Reference proteome</keyword>
<proteinExistence type="inferred from homology"/>
<keyword evidence="4 7" id="KW-0812">Transmembrane</keyword>
<keyword evidence="3" id="KW-1003">Cell membrane</keyword>
<evidence type="ECO:0000256" key="7">
    <source>
        <dbReference type="SAM" id="Phobius"/>
    </source>
</evidence>
<evidence type="ECO:0000313" key="9">
    <source>
        <dbReference type="Proteomes" id="UP000403266"/>
    </source>
</evidence>
<comment type="caution">
    <text evidence="8">The sequence shown here is derived from an EMBL/GenBank/DDBJ whole genome shotgun (WGS) entry which is preliminary data.</text>
</comment>
<keyword evidence="6 7" id="KW-0472">Membrane</keyword>